<dbReference type="InterPro" id="IPR001683">
    <property type="entry name" value="PX_dom"/>
</dbReference>
<name>A0A9N9A0H6_9GLOM</name>
<evidence type="ECO:0000313" key="3">
    <source>
        <dbReference type="EMBL" id="CAG8513428.1"/>
    </source>
</evidence>
<comment type="caution">
    <text evidence="3">The sequence shown here is derived from an EMBL/GenBank/DDBJ whole genome shotgun (WGS) entry which is preliminary data.</text>
</comment>
<dbReference type="InterPro" id="IPR047168">
    <property type="entry name" value="LEC1-like"/>
</dbReference>
<dbReference type="PROSITE" id="PS50195">
    <property type="entry name" value="PX"/>
    <property type="match status" value="1"/>
</dbReference>
<feature type="domain" description="PX" evidence="2">
    <location>
        <begin position="160"/>
        <end position="284"/>
    </location>
</feature>
<evidence type="ECO:0000259" key="2">
    <source>
        <dbReference type="PROSITE" id="PS50195"/>
    </source>
</evidence>
<dbReference type="InterPro" id="IPR024555">
    <property type="entry name" value="PX-associated"/>
</dbReference>
<dbReference type="Pfam" id="PF12825">
    <property type="entry name" value="DUF3818"/>
    <property type="match status" value="1"/>
</dbReference>
<dbReference type="PANTHER" id="PTHR47185">
    <property type="entry name" value="PX DOMAIN-CONTAINING PROTEIN YPR097W"/>
    <property type="match status" value="1"/>
</dbReference>
<evidence type="ECO:0000256" key="1">
    <source>
        <dbReference type="SAM" id="Coils"/>
    </source>
</evidence>
<dbReference type="OrthoDB" id="18320at2759"/>
<keyword evidence="4" id="KW-1185">Reference proteome</keyword>
<feature type="coiled-coil region" evidence="1">
    <location>
        <begin position="413"/>
        <end position="440"/>
    </location>
</feature>
<dbReference type="Pfam" id="PF12828">
    <property type="entry name" value="PXB"/>
    <property type="match status" value="1"/>
</dbReference>
<gene>
    <name evidence="3" type="ORF">POCULU_LOCUS3191</name>
</gene>
<keyword evidence="1" id="KW-0175">Coiled coil</keyword>
<dbReference type="GO" id="GO:0035091">
    <property type="term" value="F:phosphatidylinositol binding"/>
    <property type="evidence" value="ECO:0007669"/>
    <property type="project" value="InterPro"/>
</dbReference>
<protein>
    <submittedName>
        <fullName evidence="3">9424_t:CDS:1</fullName>
    </submittedName>
</protein>
<dbReference type="InterPro" id="IPR024554">
    <property type="entry name" value="LEC1-like_C"/>
</dbReference>
<accession>A0A9N9A0H6</accession>
<dbReference type="SUPFAM" id="SSF64268">
    <property type="entry name" value="PX domain"/>
    <property type="match status" value="1"/>
</dbReference>
<feature type="non-terminal residue" evidence="3">
    <location>
        <position position="1"/>
    </location>
</feature>
<organism evidence="3 4">
    <name type="scientific">Paraglomus occultum</name>
    <dbReference type="NCBI Taxonomy" id="144539"/>
    <lineage>
        <taxon>Eukaryota</taxon>
        <taxon>Fungi</taxon>
        <taxon>Fungi incertae sedis</taxon>
        <taxon>Mucoromycota</taxon>
        <taxon>Glomeromycotina</taxon>
        <taxon>Glomeromycetes</taxon>
        <taxon>Paraglomerales</taxon>
        <taxon>Paraglomeraceae</taxon>
        <taxon>Paraglomus</taxon>
    </lineage>
</organism>
<dbReference type="Pfam" id="PF00787">
    <property type="entry name" value="PX"/>
    <property type="match status" value="1"/>
</dbReference>
<proteinExistence type="predicted"/>
<dbReference type="PANTHER" id="PTHR47185:SF1">
    <property type="entry name" value="PX DOMAIN-CONTAINING PROTEIN YPR097W"/>
    <property type="match status" value="1"/>
</dbReference>
<dbReference type="Proteomes" id="UP000789572">
    <property type="component" value="Unassembled WGS sequence"/>
</dbReference>
<sequence length="774" mass="89183">STPFFTPLQEHYLKRELISCQVEKELLNFAAESGLSFLGPPFSTDTLLITPSPFLYFIFHNHVLTFPFLRPTKNDFWNKIREFIDQFNSKNISSTVTRDEATRRRKLAAKFVGHVTLLLNAGIKSTLGQDENLKVSDWLSPKDQQKEKVQVDNLGNAWELNIVGVRIRVEKGKLKERAHPEYIILTKRPGTEDVYVARRYRDFRTLFNKLKDEFSDIEILDPPKKIKDTSKIGQLTNRSSAFPKYRYEKNRLNLRVYIRHLLRIRKVAQSQLFQDFLLKDPIELTENDQKNISERAELDSIKDERIRAFEIETERQMEGFYDQIEAFKQELLKCGGLSHFAATIRETAEISQLPPTYQEIIKWGEISFASTLYRVFVGSDTSSATFAKLKNVHSLMPYKAMHGILKISNPLLLMRAMMLSTNLNEEIRDLQRKIDTMGSAINDPVICEKLKNYSNSSVKVQEIVKNEADAENANAIVRAILHTSTLQPQLSPESLASTQETQMFDNVKRLFFLYLRKRDKEMMVDLLFQGVTGSLFREILAMFYEPLARVYKAANFGDSLSDISNFVNDLIQVVEDLDDKKGLSTNASTESIVQTFLSLVRRHSQRFYSFVHAIYSHDTAGIFSSLVNWMDTILSFARDGLPERIDMGRIARSTLTTDEQEKLFSEIEQLIEWHKQRKRSRLDKFRKAVYAQYPISDDSAPLSSNVIQEIGVDNLMEESMDFMFDSSSSEDDDNGDIKAGKYSKANMKEFVTVHKLLNPFVEEVRAAISDTVVY</sequence>
<evidence type="ECO:0000313" key="4">
    <source>
        <dbReference type="Proteomes" id="UP000789572"/>
    </source>
</evidence>
<dbReference type="SMART" id="SM00312">
    <property type="entry name" value="PX"/>
    <property type="match status" value="1"/>
</dbReference>
<dbReference type="InterPro" id="IPR036871">
    <property type="entry name" value="PX_dom_sf"/>
</dbReference>
<dbReference type="CDD" id="cd06869">
    <property type="entry name" value="PX_UP2_fungi"/>
    <property type="match status" value="1"/>
</dbReference>
<dbReference type="Gene3D" id="3.30.1520.10">
    <property type="entry name" value="Phox-like domain"/>
    <property type="match status" value="1"/>
</dbReference>
<dbReference type="EMBL" id="CAJVPJ010000338">
    <property type="protein sequence ID" value="CAG8513428.1"/>
    <property type="molecule type" value="Genomic_DNA"/>
</dbReference>
<reference evidence="3" key="1">
    <citation type="submission" date="2021-06" db="EMBL/GenBank/DDBJ databases">
        <authorList>
            <person name="Kallberg Y."/>
            <person name="Tangrot J."/>
            <person name="Rosling A."/>
        </authorList>
    </citation>
    <scope>NUCLEOTIDE SEQUENCE</scope>
    <source>
        <strain evidence="3">IA702</strain>
    </source>
</reference>
<dbReference type="AlphaFoldDB" id="A0A9N9A0H6"/>